<keyword evidence="3" id="KW-0964">Secreted</keyword>
<dbReference type="RefSeq" id="WP_066785038.1">
    <property type="nucleotide sequence ID" value="NZ_LWQS01000040.1"/>
</dbReference>
<dbReference type="InterPro" id="IPR000209">
    <property type="entry name" value="Peptidase_S8/S53_dom"/>
</dbReference>
<proteinExistence type="inferred from homology"/>
<dbReference type="PROSITE" id="PS00138">
    <property type="entry name" value="SUBTILASE_SER"/>
    <property type="match status" value="1"/>
</dbReference>
<evidence type="ECO:0000256" key="7">
    <source>
        <dbReference type="PROSITE-ProRule" id="PRU01240"/>
    </source>
</evidence>
<dbReference type="InterPro" id="IPR050131">
    <property type="entry name" value="Peptidase_S8_subtilisin-like"/>
</dbReference>
<feature type="domain" description="Peptidase S8/S53" evidence="9">
    <location>
        <begin position="190"/>
        <end position="423"/>
    </location>
</feature>
<dbReference type="Pfam" id="PF00082">
    <property type="entry name" value="Peptidase_S8"/>
    <property type="match status" value="1"/>
</dbReference>
<dbReference type="GO" id="GO:0006508">
    <property type="term" value="P:proteolysis"/>
    <property type="evidence" value="ECO:0007669"/>
    <property type="project" value="UniProtKB-KW"/>
</dbReference>
<dbReference type="Gene3D" id="3.40.50.200">
    <property type="entry name" value="Peptidase S8/S53 domain"/>
    <property type="match status" value="1"/>
</dbReference>
<name>A0A178ME20_9CHLR</name>
<dbReference type="InterPro" id="IPR036852">
    <property type="entry name" value="Peptidase_S8/S53_dom_sf"/>
</dbReference>
<dbReference type="PANTHER" id="PTHR43806">
    <property type="entry name" value="PEPTIDASE S8"/>
    <property type="match status" value="1"/>
</dbReference>
<keyword evidence="4 7" id="KW-0645">Protease</keyword>
<dbReference type="AlphaFoldDB" id="A0A178ME20"/>
<keyword evidence="11" id="KW-1185">Reference proteome</keyword>
<comment type="subcellular location">
    <subcellularLocation>
        <location evidence="1">Secreted</location>
    </subcellularLocation>
</comment>
<dbReference type="GO" id="GO:0004252">
    <property type="term" value="F:serine-type endopeptidase activity"/>
    <property type="evidence" value="ECO:0007669"/>
    <property type="project" value="UniProtKB-UniRule"/>
</dbReference>
<dbReference type="PROSITE" id="PS00136">
    <property type="entry name" value="SUBTILASE_ASP"/>
    <property type="match status" value="1"/>
</dbReference>
<dbReference type="PRINTS" id="PR00723">
    <property type="entry name" value="SUBTILISIN"/>
</dbReference>
<evidence type="ECO:0000256" key="4">
    <source>
        <dbReference type="ARBA" id="ARBA00022670"/>
    </source>
</evidence>
<dbReference type="InterPro" id="IPR023828">
    <property type="entry name" value="Peptidase_S8_Ser-AS"/>
</dbReference>
<comment type="similarity">
    <text evidence="2 7 8">Belongs to the peptidase S8 family.</text>
</comment>
<dbReference type="PANTHER" id="PTHR43806:SF11">
    <property type="entry name" value="CEREVISIN-RELATED"/>
    <property type="match status" value="1"/>
</dbReference>
<dbReference type="PROSITE" id="PS51892">
    <property type="entry name" value="SUBTILASE"/>
    <property type="match status" value="1"/>
</dbReference>
<dbReference type="InterPro" id="IPR023827">
    <property type="entry name" value="Peptidase_S8_Asp-AS"/>
</dbReference>
<evidence type="ECO:0000256" key="2">
    <source>
        <dbReference type="ARBA" id="ARBA00011073"/>
    </source>
</evidence>
<protein>
    <recommendedName>
        <fullName evidence="9">Peptidase S8/S53 domain-containing protein</fullName>
    </recommendedName>
</protein>
<feature type="active site" description="Charge relay system" evidence="7">
    <location>
        <position position="196"/>
    </location>
</feature>
<evidence type="ECO:0000256" key="1">
    <source>
        <dbReference type="ARBA" id="ARBA00004613"/>
    </source>
</evidence>
<reference evidence="10 11" key="1">
    <citation type="submission" date="2016-04" db="EMBL/GenBank/DDBJ databases">
        <title>Chloroflexus islandicus sp. nov., a thermophilic filamentous anoxygenic phototrophic bacterium from geyser Strokkur (Iceland).</title>
        <authorList>
            <person name="Gaisin V.A."/>
            <person name="Kalashnikov A.M."/>
            <person name="Sukhacheva M.V."/>
            <person name="Grouzdev D.S."/>
            <person name="Ivanov T.M."/>
            <person name="Kuznetsov B."/>
            <person name="Gorlenko V.M."/>
        </authorList>
    </citation>
    <scope>NUCLEOTIDE SEQUENCE [LARGE SCALE GENOMIC DNA]</scope>
    <source>
        <strain evidence="11">isl-2</strain>
    </source>
</reference>
<evidence type="ECO:0000256" key="8">
    <source>
        <dbReference type="RuleBase" id="RU003355"/>
    </source>
</evidence>
<feature type="active site" description="Charge relay system" evidence="7">
    <location>
        <position position="390"/>
    </location>
</feature>
<dbReference type="InterPro" id="IPR022398">
    <property type="entry name" value="Peptidase_S8_His-AS"/>
</dbReference>
<dbReference type="Proteomes" id="UP000078287">
    <property type="component" value="Unassembled WGS sequence"/>
</dbReference>
<keyword evidence="5 7" id="KW-0378">Hydrolase</keyword>
<gene>
    <name evidence="10" type="ORF">A6A03_11195</name>
</gene>
<keyword evidence="6 7" id="KW-0720">Serine protease</keyword>
<evidence type="ECO:0000256" key="6">
    <source>
        <dbReference type="ARBA" id="ARBA00022825"/>
    </source>
</evidence>
<sequence>MRRPIFFAVSLIIALLLNGTHLVIVKTSSLPPASVLEGAFVQNEILIGLKPDAAAQVAAHASNTDSAAIASFGITSLDWLNRQYAVQTIVPLFNEIKATDETAMQYGLKGIFKLVVPPGIDIFSMMADYRNHPAIEYAEPNRIYRITDIPNDSDFRQQWGLHNTGQTGGRPDADIDAPEAWDITQGLPTVLIAIIDTGVDYTHPDLAGGRVRTDIDRDFVNNDHNAMDDHGHGTFVAGIAAANTHNGAGIAGVCRGCQILPVKVLDNQGGGTAEWVAQGIQYAAQSGARIISMSLGMPSNCGCSQTLARAINYAFESGSLLIAASGNDSDKQRTSYPASSPRVMAVGASDKYDREANFSNRDSYLDIVAPGKDIYSLNLNNSYRTADGTSAAAPFVAGVAGLIQSANPQLNNVQLWWRLYQSADDFPPPQGATQTTEAVPAPDAMLDADRFVMRLYLPSIVRTRITAGRLNAEKALLFATPGQMVVPLDTCSGEPTNCTPGCGAEVALSSSASGWHDLQVLRRFRDEQLAATLSGQHWIAVYERHRLELAMLLANDPQLRAQVRLALHLWLPLVRELVEPPSNESALIQAEHVQVARAILAAMSAHGSEELRRDVEAVALMVDLAETYVGRDVNEFWRAVIAAP</sequence>
<dbReference type="InterPro" id="IPR015500">
    <property type="entry name" value="Peptidase_S8_subtilisin-rel"/>
</dbReference>
<feature type="active site" description="Charge relay system" evidence="7">
    <location>
        <position position="232"/>
    </location>
</feature>
<comment type="caution">
    <text evidence="10">The sequence shown here is derived from an EMBL/GenBank/DDBJ whole genome shotgun (WGS) entry which is preliminary data.</text>
</comment>
<evidence type="ECO:0000313" key="10">
    <source>
        <dbReference type="EMBL" id="OAN47019.1"/>
    </source>
</evidence>
<dbReference type="STRING" id="1707952.A6A03_11195"/>
<dbReference type="CDD" id="cd07484">
    <property type="entry name" value="Peptidases_S8_Thermitase_like"/>
    <property type="match status" value="1"/>
</dbReference>
<evidence type="ECO:0000313" key="11">
    <source>
        <dbReference type="Proteomes" id="UP000078287"/>
    </source>
</evidence>
<evidence type="ECO:0000256" key="3">
    <source>
        <dbReference type="ARBA" id="ARBA00022525"/>
    </source>
</evidence>
<organism evidence="10 11">
    <name type="scientific">Chloroflexus islandicus</name>
    <dbReference type="NCBI Taxonomy" id="1707952"/>
    <lineage>
        <taxon>Bacteria</taxon>
        <taxon>Bacillati</taxon>
        <taxon>Chloroflexota</taxon>
        <taxon>Chloroflexia</taxon>
        <taxon>Chloroflexales</taxon>
        <taxon>Chloroflexineae</taxon>
        <taxon>Chloroflexaceae</taxon>
        <taxon>Chloroflexus</taxon>
    </lineage>
</organism>
<dbReference type="GO" id="GO:0005576">
    <property type="term" value="C:extracellular region"/>
    <property type="evidence" value="ECO:0007669"/>
    <property type="project" value="UniProtKB-SubCell"/>
</dbReference>
<dbReference type="InterPro" id="IPR034084">
    <property type="entry name" value="Thermitase-like_dom"/>
</dbReference>
<evidence type="ECO:0000259" key="9">
    <source>
        <dbReference type="Pfam" id="PF00082"/>
    </source>
</evidence>
<evidence type="ECO:0000256" key="5">
    <source>
        <dbReference type="ARBA" id="ARBA00022801"/>
    </source>
</evidence>
<dbReference type="SUPFAM" id="SSF52743">
    <property type="entry name" value="Subtilisin-like"/>
    <property type="match status" value="1"/>
</dbReference>
<dbReference type="PROSITE" id="PS00137">
    <property type="entry name" value="SUBTILASE_HIS"/>
    <property type="match status" value="1"/>
</dbReference>
<accession>A0A178ME20</accession>
<dbReference type="OrthoDB" id="9798386at2"/>
<dbReference type="EMBL" id="LWQS01000040">
    <property type="protein sequence ID" value="OAN47019.1"/>
    <property type="molecule type" value="Genomic_DNA"/>
</dbReference>